<dbReference type="Proteomes" id="UP000552045">
    <property type="component" value="Unassembled WGS sequence"/>
</dbReference>
<gene>
    <name evidence="2" type="ORF">BKA02_001860</name>
</gene>
<dbReference type="RefSeq" id="WP_179433413.1">
    <property type="nucleotide sequence ID" value="NZ_BAABLC010000002.1"/>
</dbReference>
<dbReference type="EMBL" id="JACCBH010000001">
    <property type="protein sequence ID" value="NYD54805.1"/>
    <property type="molecule type" value="Genomic_DNA"/>
</dbReference>
<sequence length="171" mass="17687">MTIVSSSRSLRPAALVLTASLAAVLLSGCTAGALAPEGSPTPPADAESTAQSTLAHYAEVLAAVKADAGEQPERLAEIATGSHLDQLETAAATWRDLGIAWRGPTAVDVESAELADDGIAVSYCLDVTEHAPYALDGDDVDFEQGRFAFEAVLVASGDEWRVSENENVGTC</sequence>
<comment type="caution">
    <text evidence="2">The sequence shown here is derived from an EMBL/GenBank/DDBJ whole genome shotgun (WGS) entry which is preliminary data.</text>
</comment>
<evidence type="ECO:0000256" key="1">
    <source>
        <dbReference type="SAM" id="SignalP"/>
    </source>
</evidence>
<feature type="chain" id="PRO_5031284331" description="Lipoprotein" evidence="1">
    <location>
        <begin position="36"/>
        <end position="171"/>
    </location>
</feature>
<keyword evidence="3" id="KW-1185">Reference proteome</keyword>
<evidence type="ECO:0000313" key="3">
    <source>
        <dbReference type="Proteomes" id="UP000552045"/>
    </source>
</evidence>
<feature type="signal peptide" evidence="1">
    <location>
        <begin position="1"/>
        <end position="35"/>
    </location>
</feature>
<protein>
    <recommendedName>
        <fullName evidence="4">Lipoprotein</fullName>
    </recommendedName>
</protein>
<dbReference type="AlphaFoldDB" id="A0A7Y9JMW9"/>
<keyword evidence="1" id="KW-0732">Signal</keyword>
<proteinExistence type="predicted"/>
<reference evidence="2 3" key="1">
    <citation type="submission" date="2020-07" db="EMBL/GenBank/DDBJ databases">
        <title>Sequencing the genomes of 1000 actinobacteria strains.</title>
        <authorList>
            <person name="Klenk H.-P."/>
        </authorList>
    </citation>
    <scope>NUCLEOTIDE SEQUENCE [LARGE SCALE GENOMIC DNA]</scope>
    <source>
        <strain evidence="2 3">DSM 22185</strain>
    </source>
</reference>
<organism evidence="2 3">
    <name type="scientific">Microbacterium pseudoresistens</name>
    <dbReference type="NCBI Taxonomy" id="640634"/>
    <lineage>
        <taxon>Bacteria</taxon>
        <taxon>Bacillati</taxon>
        <taxon>Actinomycetota</taxon>
        <taxon>Actinomycetes</taxon>
        <taxon>Micrococcales</taxon>
        <taxon>Microbacteriaceae</taxon>
        <taxon>Microbacterium</taxon>
    </lineage>
</organism>
<accession>A0A7Y9JMW9</accession>
<evidence type="ECO:0008006" key="4">
    <source>
        <dbReference type="Google" id="ProtNLM"/>
    </source>
</evidence>
<evidence type="ECO:0000313" key="2">
    <source>
        <dbReference type="EMBL" id="NYD54805.1"/>
    </source>
</evidence>
<name>A0A7Y9JMW9_9MICO</name>